<organism evidence="1 2">
    <name type="scientific">Trichonephila inaurata madagascariensis</name>
    <dbReference type="NCBI Taxonomy" id="2747483"/>
    <lineage>
        <taxon>Eukaryota</taxon>
        <taxon>Metazoa</taxon>
        <taxon>Ecdysozoa</taxon>
        <taxon>Arthropoda</taxon>
        <taxon>Chelicerata</taxon>
        <taxon>Arachnida</taxon>
        <taxon>Araneae</taxon>
        <taxon>Araneomorphae</taxon>
        <taxon>Entelegynae</taxon>
        <taxon>Araneoidea</taxon>
        <taxon>Nephilidae</taxon>
        <taxon>Trichonephila</taxon>
        <taxon>Trichonephila inaurata</taxon>
    </lineage>
</organism>
<dbReference type="SUPFAM" id="SSF49599">
    <property type="entry name" value="TRAF domain-like"/>
    <property type="match status" value="1"/>
</dbReference>
<evidence type="ECO:0000313" key="1">
    <source>
        <dbReference type="EMBL" id="GFS55164.1"/>
    </source>
</evidence>
<keyword evidence="2" id="KW-1185">Reference proteome</keyword>
<dbReference type="AlphaFoldDB" id="A0A8X6K1L8"/>
<reference evidence="1" key="1">
    <citation type="submission" date="2020-08" db="EMBL/GenBank/DDBJ databases">
        <title>Multicomponent nature underlies the extraordinary mechanical properties of spider dragline silk.</title>
        <authorList>
            <person name="Kono N."/>
            <person name="Nakamura H."/>
            <person name="Mori M."/>
            <person name="Yoshida Y."/>
            <person name="Ohtoshi R."/>
            <person name="Malay A.D."/>
            <person name="Moran D.A.P."/>
            <person name="Tomita M."/>
            <person name="Numata K."/>
            <person name="Arakawa K."/>
        </authorList>
    </citation>
    <scope>NUCLEOTIDE SEQUENCE</scope>
</reference>
<dbReference type="Proteomes" id="UP000886998">
    <property type="component" value="Unassembled WGS sequence"/>
</dbReference>
<evidence type="ECO:0000313" key="2">
    <source>
        <dbReference type="Proteomes" id="UP000886998"/>
    </source>
</evidence>
<comment type="caution">
    <text evidence="1">The sequence shown here is derived from an EMBL/GenBank/DDBJ whole genome shotgun (WGS) entry which is preliminary data.</text>
</comment>
<protein>
    <submittedName>
        <fullName evidence="1">Uncharacterized protein</fullName>
    </submittedName>
</protein>
<gene>
    <name evidence="1" type="ORF">TNIN_362221</name>
</gene>
<dbReference type="EMBL" id="BMAV01027002">
    <property type="protein sequence ID" value="GFS55164.1"/>
    <property type="molecule type" value="Genomic_DNA"/>
</dbReference>
<sequence>MSDISWSILLYPRGHTGKSRISYYLCASFNDSLCSTNVKYELALVDHDGLVRFEDSDKLHLAKGTREVRSPEIHYEQESVTKTFGGTLPVRRHVKDS</sequence>
<name>A0A8X6K1L8_9ARAC</name>
<accession>A0A8X6K1L8</accession>
<proteinExistence type="predicted"/>